<gene>
    <name evidence="3" type="ORF">BJ508DRAFT_313765</name>
</gene>
<reference evidence="3 4" key="1">
    <citation type="journal article" date="2018" name="Nat. Ecol. Evol.">
        <title>Pezizomycetes genomes reveal the molecular basis of ectomycorrhizal truffle lifestyle.</title>
        <authorList>
            <person name="Murat C."/>
            <person name="Payen T."/>
            <person name="Noel B."/>
            <person name="Kuo A."/>
            <person name="Morin E."/>
            <person name="Chen J."/>
            <person name="Kohler A."/>
            <person name="Krizsan K."/>
            <person name="Balestrini R."/>
            <person name="Da Silva C."/>
            <person name="Montanini B."/>
            <person name="Hainaut M."/>
            <person name="Levati E."/>
            <person name="Barry K.W."/>
            <person name="Belfiori B."/>
            <person name="Cichocki N."/>
            <person name="Clum A."/>
            <person name="Dockter R.B."/>
            <person name="Fauchery L."/>
            <person name="Guy J."/>
            <person name="Iotti M."/>
            <person name="Le Tacon F."/>
            <person name="Lindquist E.A."/>
            <person name="Lipzen A."/>
            <person name="Malagnac F."/>
            <person name="Mello A."/>
            <person name="Molinier V."/>
            <person name="Miyauchi S."/>
            <person name="Poulain J."/>
            <person name="Riccioni C."/>
            <person name="Rubini A."/>
            <person name="Sitrit Y."/>
            <person name="Splivallo R."/>
            <person name="Traeger S."/>
            <person name="Wang M."/>
            <person name="Zifcakova L."/>
            <person name="Wipf D."/>
            <person name="Zambonelli A."/>
            <person name="Paolocci F."/>
            <person name="Nowrousian M."/>
            <person name="Ottonello S."/>
            <person name="Baldrian P."/>
            <person name="Spatafora J.W."/>
            <person name="Henrissat B."/>
            <person name="Nagy L.G."/>
            <person name="Aury J.M."/>
            <person name="Wincker P."/>
            <person name="Grigoriev I.V."/>
            <person name="Bonfante P."/>
            <person name="Martin F.M."/>
        </authorList>
    </citation>
    <scope>NUCLEOTIDE SEQUENCE [LARGE SCALE GENOMIC DNA]</scope>
    <source>
        <strain evidence="3 4">RN42</strain>
    </source>
</reference>
<keyword evidence="2" id="KW-0732">Signal</keyword>
<keyword evidence="4" id="KW-1185">Reference proteome</keyword>
<name>A0A3N4HMY0_ASCIM</name>
<feature type="signal peptide" evidence="2">
    <location>
        <begin position="1"/>
        <end position="25"/>
    </location>
</feature>
<feature type="region of interest" description="Disordered" evidence="1">
    <location>
        <begin position="113"/>
        <end position="149"/>
    </location>
</feature>
<dbReference type="AlphaFoldDB" id="A0A3N4HMY0"/>
<dbReference type="EMBL" id="ML119820">
    <property type="protein sequence ID" value="RPA73451.1"/>
    <property type="molecule type" value="Genomic_DNA"/>
</dbReference>
<evidence type="ECO:0000313" key="3">
    <source>
        <dbReference type="EMBL" id="RPA73451.1"/>
    </source>
</evidence>
<feature type="chain" id="PRO_5017935022" description="F-box domain-containing protein" evidence="2">
    <location>
        <begin position="26"/>
        <end position="467"/>
    </location>
</feature>
<protein>
    <recommendedName>
        <fullName evidence="5">F-box domain-containing protein</fullName>
    </recommendedName>
</protein>
<evidence type="ECO:0000313" key="4">
    <source>
        <dbReference type="Proteomes" id="UP000275078"/>
    </source>
</evidence>
<evidence type="ECO:0008006" key="5">
    <source>
        <dbReference type="Google" id="ProtNLM"/>
    </source>
</evidence>
<accession>A0A3N4HMY0</accession>
<dbReference type="Proteomes" id="UP000275078">
    <property type="component" value="Unassembled WGS sequence"/>
</dbReference>
<organism evidence="3 4">
    <name type="scientific">Ascobolus immersus RN42</name>
    <dbReference type="NCBI Taxonomy" id="1160509"/>
    <lineage>
        <taxon>Eukaryota</taxon>
        <taxon>Fungi</taxon>
        <taxon>Dikarya</taxon>
        <taxon>Ascomycota</taxon>
        <taxon>Pezizomycotina</taxon>
        <taxon>Pezizomycetes</taxon>
        <taxon>Pezizales</taxon>
        <taxon>Ascobolaceae</taxon>
        <taxon>Ascobolus</taxon>
    </lineage>
</organism>
<evidence type="ECO:0000256" key="1">
    <source>
        <dbReference type="SAM" id="MobiDB-lite"/>
    </source>
</evidence>
<evidence type="ECO:0000256" key="2">
    <source>
        <dbReference type="SAM" id="SignalP"/>
    </source>
</evidence>
<proteinExistence type="predicted"/>
<sequence length="467" mass="53404">MTASILDLPFELWLQIFFLLPNSSAIALSSTVKYARAVYNSDIRIGMPDQVDWTKVLKLLDLRRPGAWPEWKEQKIVTIMRWKRKLSGSTRGMRNPPRYDFFDIGKQWQVESGTRNVQAETEDLDSDLEVDSESDSSHEENEHENEHRGSGWILEGLKKGFGFANQGILAKRTIEQHNHFLTRIAGNILQRMSTAHANGYPYYYYGSSPHRPPELPVLQAAPKTLSSNENARMLNILYSITLLQLDIFKFVCNGSFIATDGKERYRGVSLLIDYAPLLQLDYRTCHEYVFVLREMTGKNSSAWLGLGPHLRLHSLAAELSGIFHVRLYTLHSLGAYCPQIYNPEFGGVFWDSNEQLYTEIFKGIDAAIQKYKDDAQSARFTPLQQSADGQQIQEYLKAFNMYYSGRTITKEGLVAVRVNKDGVVQLDEKGWTDYNGDDGTWAIFKGKELSRLCSARSNKKTRPGRRW</sequence>
<feature type="compositionally biased region" description="Acidic residues" evidence="1">
    <location>
        <begin position="120"/>
        <end position="134"/>
    </location>
</feature>
<feature type="compositionally biased region" description="Basic and acidic residues" evidence="1">
    <location>
        <begin position="135"/>
        <end position="149"/>
    </location>
</feature>